<name>A0AAD9N1S5_9ANNE</name>
<dbReference type="Proteomes" id="UP001208570">
    <property type="component" value="Unassembled WGS sequence"/>
</dbReference>
<dbReference type="EMBL" id="JAODUP010000347">
    <property type="protein sequence ID" value="KAK2151886.1"/>
    <property type="molecule type" value="Genomic_DNA"/>
</dbReference>
<gene>
    <name evidence="1" type="ORF">LSH36_347g01011</name>
</gene>
<sequence>MQQFYIEEITRPNSNSGLKRVKILKFGQRPHLSSSHVDTTLATIHNRPSHIRTPGLGEMVVVLNGIEFQTRHKETQQFKRFKASENIEFPDVPPEVLEKETVKATQGLPTDVLPPANARFEEQGCLHDERREIPKLEAARFYLTRRPSTSHRQVRNLVDELMEQVPGLDNDLADLKTTFSAKSRQTSYAIPLEIIYLTPLKKWNPHGILYRGRAWKSEGRQIFLTSSISMGRNSLYGLRNGQDATTKSNKVFLFWTTPAYPISELHQHSLVIEENELRMAKAQSSSGRQWFLEILSEETLGHQHIIRLTCDEDRRLVMIRCDDVREYCEDRHDGFEGPDADEICYL</sequence>
<protein>
    <submittedName>
        <fullName evidence="1">Uncharacterized protein</fullName>
    </submittedName>
</protein>
<reference evidence="1" key="1">
    <citation type="journal article" date="2023" name="Mol. Biol. Evol.">
        <title>Third-Generation Sequencing Reveals the Adaptive Role of the Epigenome in Three Deep-Sea Polychaetes.</title>
        <authorList>
            <person name="Perez M."/>
            <person name="Aroh O."/>
            <person name="Sun Y."/>
            <person name="Lan Y."/>
            <person name="Juniper S.K."/>
            <person name="Young C.R."/>
            <person name="Angers B."/>
            <person name="Qian P.Y."/>
        </authorList>
    </citation>
    <scope>NUCLEOTIDE SEQUENCE</scope>
    <source>
        <strain evidence="1">P08H-3</strain>
    </source>
</reference>
<evidence type="ECO:0000313" key="1">
    <source>
        <dbReference type="EMBL" id="KAK2151886.1"/>
    </source>
</evidence>
<accession>A0AAD9N1S5</accession>
<dbReference type="AlphaFoldDB" id="A0AAD9N1S5"/>
<comment type="caution">
    <text evidence="1">The sequence shown here is derived from an EMBL/GenBank/DDBJ whole genome shotgun (WGS) entry which is preliminary data.</text>
</comment>
<evidence type="ECO:0000313" key="2">
    <source>
        <dbReference type="Proteomes" id="UP001208570"/>
    </source>
</evidence>
<proteinExistence type="predicted"/>
<organism evidence="1 2">
    <name type="scientific">Paralvinella palmiformis</name>
    <dbReference type="NCBI Taxonomy" id="53620"/>
    <lineage>
        <taxon>Eukaryota</taxon>
        <taxon>Metazoa</taxon>
        <taxon>Spiralia</taxon>
        <taxon>Lophotrochozoa</taxon>
        <taxon>Annelida</taxon>
        <taxon>Polychaeta</taxon>
        <taxon>Sedentaria</taxon>
        <taxon>Canalipalpata</taxon>
        <taxon>Terebellida</taxon>
        <taxon>Terebelliformia</taxon>
        <taxon>Alvinellidae</taxon>
        <taxon>Paralvinella</taxon>
    </lineage>
</organism>
<keyword evidence="2" id="KW-1185">Reference proteome</keyword>